<gene>
    <name evidence="1" type="ORF">BV25DRAFT_1830624</name>
</gene>
<protein>
    <submittedName>
        <fullName evidence="1">FAD dependent oxidoreductase</fullName>
    </submittedName>
</protein>
<proteinExistence type="predicted"/>
<keyword evidence="2" id="KW-1185">Reference proteome</keyword>
<sequence length="428" mass="46099">MIVGQNDKILVVGAGCFGISTAYHLLKRGFAHVTVVDRSEVLPAPDAASTDLNKIVRTSYSDPFYAQFARDAIEAWKDVEEWGDTYHESGVLVLGSKTAPYASEAYLNDVALGARITDLENDNAIRAVFPPEIKTGTFENTAGYLNMDGGWAFAAQGVSKMTAQVVAMGGHLLAGKHVTGLLRENGKTVGVKLHDGATIAADLVIIATGSWTASTFHDVDLSEKCLSTGQSLATIQLSPEEADLYRKCPVVLDFVSGFYVFPPNKDDVVKLAIHATGYSNYVMGPDKPVSTPRTVVSHGTEGLLIPQAMVQLLRSSLQAVYPALATKPFSSTRLCWYTDSPDGDWVIGFHPSDSGLVLATAGSGHAYKFLPVLGRLVVDAIQRTLEPALVRKFALFREHTTIDRSRGGERPKDLSAELFCTPADLLPP</sequence>
<organism evidence="1 2">
    <name type="scientific">Artomyces pyxidatus</name>
    <dbReference type="NCBI Taxonomy" id="48021"/>
    <lineage>
        <taxon>Eukaryota</taxon>
        <taxon>Fungi</taxon>
        <taxon>Dikarya</taxon>
        <taxon>Basidiomycota</taxon>
        <taxon>Agaricomycotina</taxon>
        <taxon>Agaricomycetes</taxon>
        <taxon>Russulales</taxon>
        <taxon>Auriscalpiaceae</taxon>
        <taxon>Artomyces</taxon>
    </lineage>
</organism>
<comment type="caution">
    <text evidence="1">The sequence shown here is derived from an EMBL/GenBank/DDBJ whole genome shotgun (WGS) entry which is preliminary data.</text>
</comment>
<dbReference type="EMBL" id="MU277241">
    <property type="protein sequence ID" value="KAI0057880.1"/>
    <property type="molecule type" value="Genomic_DNA"/>
</dbReference>
<reference evidence="1" key="2">
    <citation type="journal article" date="2022" name="New Phytol.">
        <title>Evolutionary transition to the ectomycorrhizal habit in the genomes of a hyperdiverse lineage of mushroom-forming fungi.</title>
        <authorList>
            <person name="Looney B."/>
            <person name="Miyauchi S."/>
            <person name="Morin E."/>
            <person name="Drula E."/>
            <person name="Courty P.E."/>
            <person name="Kohler A."/>
            <person name="Kuo A."/>
            <person name="LaButti K."/>
            <person name="Pangilinan J."/>
            <person name="Lipzen A."/>
            <person name="Riley R."/>
            <person name="Andreopoulos W."/>
            <person name="He G."/>
            <person name="Johnson J."/>
            <person name="Nolan M."/>
            <person name="Tritt A."/>
            <person name="Barry K.W."/>
            <person name="Grigoriev I.V."/>
            <person name="Nagy L.G."/>
            <person name="Hibbett D."/>
            <person name="Henrissat B."/>
            <person name="Matheny P.B."/>
            <person name="Labbe J."/>
            <person name="Martin F.M."/>
        </authorList>
    </citation>
    <scope>NUCLEOTIDE SEQUENCE</scope>
    <source>
        <strain evidence="1">HHB10654</strain>
    </source>
</reference>
<accession>A0ACB8SP60</accession>
<evidence type="ECO:0000313" key="1">
    <source>
        <dbReference type="EMBL" id="KAI0057880.1"/>
    </source>
</evidence>
<evidence type="ECO:0000313" key="2">
    <source>
        <dbReference type="Proteomes" id="UP000814140"/>
    </source>
</evidence>
<dbReference type="Proteomes" id="UP000814140">
    <property type="component" value="Unassembled WGS sequence"/>
</dbReference>
<reference evidence="1" key="1">
    <citation type="submission" date="2021-03" db="EMBL/GenBank/DDBJ databases">
        <authorList>
            <consortium name="DOE Joint Genome Institute"/>
            <person name="Ahrendt S."/>
            <person name="Looney B.P."/>
            <person name="Miyauchi S."/>
            <person name="Morin E."/>
            <person name="Drula E."/>
            <person name="Courty P.E."/>
            <person name="Chicoki N."/>
            <person name="Fauchery L."/>
            <person name="Kohler A."/>
            <person name="Kuo A."/>
            <person name="Labutti K."/>
            <person name="Pangilinan J."/>
            <person name="Lipzen A."/>
            <person name="Riley R."/>
            <person name="Andreopoulos W."/>
            <person name="He G."/>
            <person name="Johnson J."/>
            <person name="Barry K.W."/>
            <person name="Grigoriev I.V."/>
            <person name="Nagy L."/>
            <person name="Hibbett D."/>
            <person name="Henrissat B."/>
            <person name="Matheny P.B."/>
            <person name="Labbe J."/>
            <person name="Martin F."/>
        </authorList>
    </citation>
    <scope>NUCLEOTIDE SEQUENCE</scope>
    <source>
        <strain evidence="1">HHB10654</strain>
    </source>
</reference>
<name>A0ACB8SP60_9AGAM</name>